<proteinExistence type="predicted"/>
<organism evidence="2 3">
    <name type="scientific">Nelumbo nucifera</name>
    <name type="common">Sacred lotus</name>
    <dbReference type="NCBI Taxonomy" id="4432"/>
    <lineage>
        <taxon>Eukaryota</taxon>
        <taxon>Viridiplantae</taxon>
        <taxon>Streptophyta</taxon>
        <taxon>Embryophyta</taxon>
        <taxon>Tracheophyta</taxon>
        <taxon>Spermatophyta</taxon>
        <taxon>Magnoliopsida</taxon>
        <taxon>Proteales</taxon>
        <taxon>Nelumbonaceae</taxon>
        <taxon>Nelumbo</taxon>
    </lineage>
</organism>
<evidence type="ECO:0000256" key="1">
    <source>
        <dbReference type="SAM" id="Phobius"/>
    </source>
</evidence>
<comment type="caution">
    <text evidence="2">The sequence shown here is derived from an EMBL/GenBank/DDBJ whole genome shotgun (WGS) entry which is preliminary data.</text>
</comment>
<keyword evidence="1" id="KW-0812">Transmembrane</keyword>
<evidence type="ECO:0000313" key="2">
    <source>
        <dbReference type="EMBL" id="DAD46599.1"/>
    </source>
</evidence>
<dbReference type="EMBL" id="DUZY01000008">
    <property type="protein sequence ID" value="DAD46599.1"/>
    <property type="molecule type" value="Genomic_DNA"/>
</dbReference>
<name>A0A822ZTF9_NELNU</name>
<accession>A0A822ZTF9</accession>
<feature type="transmembrane region" description="Helical" evidence="1">
    <location>
        <begin position="38"/>
        <end position="62"/>
    </location>
</feature>
<keyword evidence="3" id="KW-1185">Reference proteome</keyword>
<gene>
    <name evidence="2" type="ORF">HUJ06_016536</name>
</gene>
<keyword evidence="1" id="KW-1133">Transmembrane helix</keyword>
<evidence type="ECO:0000313" key="3">
    <source>
        <dbReference type="Proteomes" id="UP000607653"/>
    </source>
</evidence>
<protein>
    <submittedName>
        <fullName evidence="2">Uncharacterized protein</fullName>
    </submittedName>
</protein>
<dbReference type="AlphaFoldDB" id="A0A822ZTF9"/>
<keyword evidence="1" id="KW-0472">Membrane</keyword>
<dbReference type="Proteomes" id="UP000607653">
    <property type="component" value="Unassembled WGS sequence"/>
</dbReference>
<sequence>MISLFQISSHSLFRGNEVQLLERGEDTALPMIPLSLHLVFFLFLFLIIDLNSNIWYLAMFFFSNNL</sequence>
<reference evidence="2 3" key="1">
    <citation type="journal article" date="2020" name="Mol. Biol. Evol.">
        <title>Distinct Expression and Methylation Patterns for Genes with Different Fates following a Single Whole-Genome Duplication in Flowering Plants.</title>
        <authorList>
            <person name="Shi T."/>
            <person name="Rahmani R.S."/>
            <person name="Gugger P.F."/>
            <person name="Wang M."/>
            <person name="Li H."/>
            <person name="Zhang Y."/>
            <person name="Li Z."/>
            <person name="Wang Q."/>
            <person name="Van de Peer Y."/>
            <person name="Marchal K."/>
            <person name="Chen J."/>
        </authorList>
    </citation>
    <scope>NUCLEOTIDE SEQUENCE [LARGE SCALE GENOMIC DNA]</scope>
    <source>
        <tissue evidence="2">Leaf</tissue>
    </source>
</reference>